<dbReference type="SUPFAM" id="SSF53790">
    <property type="entry name" value="Tetrapyrrole methylase"/>
    <property type="match status" value="1"/>
</dbReference>
<evidence type="ECO:0000256" key="6">
    <source>
        <dbReference type="ARBA" id="ARBA00022691"/>
    </source>
</evidence>
<dbReference type="InterPro" id="IPR035996">
    <property type="entry name" value="4pyrrol_Methylase_sf"/>
</dbReference>
<evidence type="ECO:0000256" key="5">
    <source>
        <dbReference type="ARBA" id="ARBA00022679"/>
    </source>
</evidence>
<dbReference type="GO" id="GO:0030788">
    <property type="term" value="F:precorrin-2 C20-methyltransferase activity"/>
    <property type="evidence" value="ECO:0007669"/>
    <property type="project" value="UniProtKB-EC"/>
</dbReference>
<keyword evidence="6" id="KW-0949">S-adenosyl-L-methionine</keyword>
<evidence type="ECO:0000259" key="8">
    <source>
        <dbReference type="Pfam" id="PF00590"/>
    </source>
</evidence>
<protein>
    <submittedName>
        <fullName evidence="9">Precorrin-2 C(20)-methyltransferase</fullName>
        <ecNumber evidence="9">2.1.1.130</ecNumber>
    </submittedName>
</protein>
<feature type="domain" description="Tetrapyrrole methylase" evidence="8">
    <location>
        <begin position="14"/>
        <end position="226"/>
    </location>
</feature>
<evidence type="ECO:0000313" key="10">
    <source>
        <dbReference type="Proteomes" id="UP001194469"/>
    </source>
</evidence>
<evidence type="ECO:0000313" key="9">
    <source>
        <dbReference type="EMBL" id="MBG3877682.1"/>
    </source>
</evidence>
<dbReference type="InterPro" id="IPR000878">
    <property type="entry name" value="4pyrrol_Mease"/>
</dbReference>
<proteinExistence type="inferred from homology"/>
<comment type="pathway">
    <text evidence="1">Cofactor biosynthesis; adenosylcobalamin biosynthesis.</text>
</comment>
<evidence type="ECO:0000256" key="7">
    <source>
        <dbReference type="PIRNR" id="PIRNR036427"/>
    </source>
</evidence>
<dbReference type="InterPro" id="IPR014777">
    <property type="entry name" value="4pyrrole_Mease_sub1"/>
</dbReference>
<evidence type="ECO:0000256" key="2">
    <source>
        <dbReference type="ARBA" id="ARBA00005879"/>
    </source>
</evidence>
<dbReference type="Gene3D" id="3.30.950.10">
    <property type="entry name" value="Methyltransferase, Cobalt-precorrin-4 Transmethylase, Domain 2"/>
    <property type="match status" value="1"/>
</dbReference>
<dbReference type="RefSeq" id="WP_196609775.1">
    <property type="nucleotide sequence ID" value="NZ_VRYY01000343.1"/>
</dbReference>
<dbReference type="Pfam" id="PF00590">
    <property type="entry name" value="TP_methylase"/>
    <property type="match status" value="1"/>
</dbReference>
<evidence type="ECO:0000256" key="3">
    <source>
        <dbReference type="ARBA" id="ARBA00022573"/>
    </source>
</evidence>
<dbReference type="NCBIfam" id="TIGR01467">
    <property type="entry name" value="cobI_cbiL"/>
    <property type="match status" value="1"/>
</dbReference>
<accession>A0ABS0J5G2</accession>
<dbReference type="CDD" id="cd11645">
    <property type="entry name" value="Precorrin_2_C20_MT"/>
    <property type="match status" value="1"/>
</dbReference>
<name>A0ABS0J5G2_9BACT</name>
<organism evidence="9 10">
    <name type="scientific">Nitratidesulfovibrio oxamicus</name>
    <dbReference type="NCBI Taxonomy" id="32016"/>
    <lineage>
        <taxon>Bacteria</taxon>
        <taxon>Pseudomonadati</taxon>
        <taxon>Thermodesulfobacteriota</taxon>
        <taxon>Desulfovibrionia</taxon>
        <taxon>Desulfovibrionales</taxon>
        <taxon>Desulfovibrionaceae</taxon>
        <taxon>Nitratidesulfovibrio</taxon>
    </lineage>
</organism>
<dbReference type="InterPro" id="IPR012382">
    <property type="entry name" value="CobI/CbiL"/>
</dbReference>
<keyword evidence="4 9" id="KW-0489">Methyltransferase</keyword>
<keyword evidence="10" id="KW-1185">Reference proteome</keyword>
<sequence>MPAFNDTPRPACGTLFGIGVGPGEPDLLTLRAANALSRVHVVFAASSTRNDYSVALDIARPHLPADVRIETLGFPMTRDKAALAAAWEANARAVADTLRKGDDAAFLTLGDPLIYSTFGYLLRTLRRVAPDLPDDAVQVVPGVTSYQAAAARTRTILCEADETLLLVPGVNGTDKLAADVAGADNAVILKAYRKFPEIRRVLADQGSAEQAVFVSRLGLPGEVIAPSLADAPDAPHYLTLLLVPKARTGDDSGDDTGEA</sequence>
<evidence type="ECO:0000256" key="4">
    <source>
        <dbReference type="ARBA" id="ARBA00022603"/>
    </source>
</evidence>
<dbReference type="PANTHER" id="PTHR43467">
    <property type="entry name" value="COBALT-PRECORRIN-2 C(20)-METHYLTRANSFERASE"/>
    <property type="match status" value="1"/>
</dbReference>
<evidence type="ECO:0000256" key="1">
    <source>
        <dbReference type="ARBA" id="ARBA00004953"/>
    </source>
</evidence>
<keyword evidence="3" id="KW-0169">Cobalamin biosynthesis</keyword>
<dbReference type="InterPro" id="IPR006364">
    <property type="entry name" value="CobI/CbiL/CobIJ_dom"/>
</dbReference>
<gene>
    <name evidence="9" type="primary">cobI</name>
    <name evidence="9" type="ORF">FVW20_11825</name>
</gene>
<dbReference type="Proteomes" id="UP001194469">
    <property type="component" value="Unassembled WGS sequence"/>
</dbReference>
<dbReference type="EC" id="2.1.1.130" evidence="9"/>
<dbReference type="GO" id="GO:0032259">
    <property type="term" value="P:methylation"/>
    <property type="evidence" value="ECO:0007669"/>
    <property type="project" value="UniProtKB-KW"/>
</dbReference>
<comment type="similarity">
    <text evidence="2 7">Belongs to the precorrin methyltransferase family.</text>
</comment>
<dbReference type="PANTHER" id="PTHR43467:SF2">
    <property type="entry name" value="COBALT-PRECORRIN-2 C(20)-METHYLTRANSFERASE"/>
    <property type="match status" value="1"/>
</dbReference>
<keyword evidence="5 9" id="KW-0808">Transferase</keyword>
<dbReference type="Gene3D" id="3.40.1010.10">
    <property type="entry name" value="Cobalt-precorrin-4 Transmethylase, Domain 1"/>
    <property type="match status" value="1"/>
</dbReference>
<comment type="caution">
    <text evidence="9">The sequence shown here is derived from an EMBL/GenBank/DDBJ whole genome shotgun (WGS) entry which is preliminary data.</text>
</comment>
<reference evidence="9 10" key="1">
    <citation type="submission" date="2019-08" db="EMBL/GenBank/DDBJ databases">
        <authorList>
            <person name="Luo N."/>
        </authorList>
    </citation>
    <scope>NUCLEOTIDE SEQUENCE [LARGE SCALE GENOMIC DNA]</scope>
    <source>
        <strain evidence="9 10">NCIMB 9442</strain>
    </source>
</reference>
<dbReference type="InterPro" id="IPR014776">
    <property type="entry name" value="4pyrrole_Mease_sub2"/>
</dbReference>
<dbReference type="EMBL" id="VRYY01000343">
    <property type="protein sequence ID" value="MBG3877682.1"/>
    <property type="molecule type" value="Genomic_DNA"/>
</dbReference>
<dbReference type="PIRSF" id="PIRSF036427">
    <property type="entry name" value="Precrrn-2_mtase"/>
    <property type="match status" value="1"/>
</dbReference>